<evidence type="ECO:0008006" key="3">
    <source>
        <dbReference type="Google" id="ProtNLM"/>
    </source>
</evidence>
<proteinExistence type="predicted"/>
<gene>
    <name evidence="1" type="ORF">SAMN05216600_12436</name>
</gene>
<sequence length="135" mass="14582">MADGQRKEAGEGVYERLLQRLALALDEADSLRGLSSVPPGEMELRDLTSAELQLIRAYLDRDLSWLRGWHAAAEELAQISRTAELPSVIPAPVVHGQRLELCCALCEAPADWHPGLGVLACGACGAKLFRARPPG</sequence>
<accession>A0ABY1BQ20</accession>
<protein>
    <recommendedName>
        <fullName evidence="3">Zinc-ribbon containing domain-containing protein</fullName>
    </recommendedName>
</protein>
<keyword evidence="2" id="KW-1185">Reference proteome</keyword>
<reference evidence="1 2" key="1">
    <citation type="submission" date="2016-10" db="EMBL/GenBank/DDBJ databases">
        <authorList>
            <person name="Varghese N."/>
            <person name="Submissions S."/>
        </authorList>
    </citation>
    <scope>NUCLEOTIDE SEQUENCE [LARGE SCALE GENOMIC DNA]</scope>
    <source>
        <strain evidence="1 2">CIP 109853</strain>
    </source>
</reference>
<dbReference type="RefSeq" id="WP_069521157.1">
    <property type="nucleotide sequence ID" value="NZ_FOFP01000024.1"/>
</dbReference>
<evidence type="ECO:0000313" key="1">
    <source>
        <dbReference type="EMBL" id="SER35738.1"/>
    </source>
</evidence>
<name>A0ABY1BQ20_9PSED</name>
<organism evidence="1 2">
    <name type="scientific">Pseudomonas cuatrocienegasensis</name>
    <dbReference type="NCBI Taxonomy" id="543360"/>
    <lineage>
        <taxon>Bacteria</taxon>
        <taxon>Pseudomonadati</taxon>
        <taxon>Pseudomonadota</taxon>
        <taxon>Gammaproteobacteria</taxon>
        <taxon>Pseudomonadales</taxon>
        <taxon>Pseudomonadaceae</taxon>
        <taxon>Pseudomonas</taxon>
    </lineage>
</organism>
<dbReference type="Proteomes" id="UP000198512">
    <property type="component" value="Unassembled WGS sequence"/>
</dbReference>
<dbReference type="EMBL" id="FOFP01000024">
    <property type="protein sequence ID" value="SER35738.1"/>
    <property type="molecule type" value="Genomic_DNA"/>
</dbReference>
<evidence type="ECO:0000313" key="2">
    <source>
        <dbReference type="Proteomes" id="UP000198512"/>
    </source>
</evidence>
<comment type="caution">
    <text evidence="1">The sequence shown here is derived from an EMBL/GenBank/DDBJ whole genome shotgun (WGS) entry which is preliminary data.</text>
</comment>